<dbReference type="Pfam" id="PF01925">
    <property type="entry name" value="TauE"/>
    <property type="match status" value="1"/>
</dbReference>
<dbReference type="GO" id="GO:0005886">
    <property type="term" value="C:plasma membrane"/>
    <property type="evidence" value="ECO:0007669"/>
    <property type="project" value="UniProtKB-SubCell"/>
</dbReference>
<dbReference type="EMBL" id="JRVJ01000019">
    <property type="protein sequence ID" value="KGM18278.1"/>
    <property type="molecule type" value="Genomic_DNA"/>
</dbReference>
<evidence type="ECO:0000313" key="10">
    <source>
        <dbReference type="Proteomes" id="UP000030145"/>
    </source>
</evidence>
<dbReference type="PANTHER" id="PTHR30269">
    <property type="entry name" value="TRANSMEMBRANE PROTEIN YFCA"/>
    <property type="match status" value="1"/>
</dbReference>
<feature type="transmembrane region" description="Helical" evidence="8">
    <location>
        <begin position="102"/>
        <end position="121"/>
    </location>
</feature>
<dbReference type="AlphaFoldDB" id="A0A0A2DGG3"/>
<feature type="transmembrane region" description="Helical" evidence="8">
    <location>
        <begin position="142"/>
        <end position="175"/>
    </location>
</feature>
<keyword evidence="7 8" id="KW-0472">Membrane</keyword>
<evidence type="ECO:0000313" key="9">
    <source>
        <dbReference type="EMBL" id="KGM18278.1"/>
    </source>
</evidence>
<sequence length="260" mass="26745">MDTAPPVIGALVAGAFSAGLVDAIVGGGGLILIPLLMIALPTVPEPSIIATNKVASVSGTSTAAISFLRRVKVDKSLLTWAVPLALACSAGGALMVSVVNSAILRPIIIVLLLAVGTYVALKPSFGESSAITQRKAISRRRWFLALMVIGLISAYDGFFGPGTGTFLIISLTALLSRSFLESVAMTKVINVSTNVGALCVLAATGNIMWLLGFVLAIANICGSVAGARLVISRGTGFIRIMLLIVVVAMAGKLTYDLFNG</sequence>
<keyword evidence="4 8" id="KW-1003">Cell membrane</keyword>
<evidence type="ECO:0000256" key="5">
    <source>
        <dbReference type="ARBA" id="ARBA00022692"/>
    </source>
</evidence>
<protein>
    <recommendedName>
        <fullName evidence="8">Probable membrane transporter protein</fullName>
    </recommendedName>
</protein>
<organism evidence="9 10">
    <name type="scientific">Corynebacterium auriscanis</name>
    <dbReference type="NCBI Taxonomy" id="99807"/>
    <lineage>
        <taxon>Bacteria</taxon>
        <taxon>Bacillati</taxon>
        <taxon>Actinomycetota</taxon>
        <taxon>Actinomycetes</taxon>
        <taxon>Mycobacteriales</taxon>
        <taxon>Corynebacteriaceae</taxon>
        <taxon>Corynebacterium</taxon>
    </lineage>
</organism>
<dbReference type="InterPro" id="IPR052017">
    <property type="entry name" value="TSUP"/>
</dbReference>
<comment type="subcellular location">
    <subcellularLocation>
        <location evidence="1 8">Cell membrane</location>
        <topology evidence="1 8">Multi-pass membrane protein</topology>
    </subcellularLocation>
</comment>
<reference evidence="9 10" key="1">
    <citation type="submission" date="2014-10" db="EMBL/GenBank/DDBJ databases">
        <title>Whole Genome sequence of Corynebacterium auriscanis strain CIP 106629.</title>
        <authorList>
            <person name="Hassan S.S."/>
            <person name="Jamal S.B."/>
            <person name="Tiwari S."/>
            <person name="Oliveira L.D.C."/>
            <person name="Souza F."/>
            <person name="Mariano D.C."/>
            <person name="Almeida S."/>
            <person name="Dorella F."/>
            <person name="Pereira F."/>
            <person name="Carvalho A."/>
            <person name="Leal C.A."/>
            <person name="Soares S.D.C."/>
            <person name="Figueiredo H.C."/>
            <person name="Silva A."/>
            <person name="Azevedo V.A."/>
        </authorList>
    </citation>
    <scope>NUCLEOTIDE SEQUENCE [LARGE SCALE GENOMIC DNA]</scope>
    <source>
        <strain evidence="9 10">CIP 106629</strain>
    </source>
</reference>
<keyword evidence="10" id="KW-1185">Reference proteome</keyword>
<evidence type="ECO:0000256" key="7">
    <source>
        <dbReference type="ARBA" id="ARBA00023136"/>
    </source>
</evidence>
<dbReference type="Proteomes" id="UP000030145">
    <property type="component" value="Unassembled WGS sequence"/>
</dbReference>
<feature type="transmembrane region" description="Helical" evidence="8">
    <location>
        <begin position="6"/>
        <end position="33"/>
    </location>
</feature>
<gene>
    <name evidence="9" type="ORF">MA47_09395</name>
</gene>
<keyword evidence="6 8" id="KW-1133">Transmembrane helix</keyword>
<comment type="similarity">
    <text evidence="2 8">Belongs to the 4-toluene sulfonate uptake permease (TSUP) (TC 2.A.102) family.</text>
</comment>
<feature type="transmembrane region" description="Helical" evidence="8">
    <location>
        <begin position="195"/>
        <end position="225"/>
    </location>
</feature>
<evidence type="ECO:0000256" key="4">
    <source>
        <dbReference type="ARBA" id="ARBA00022475"/>
    </source>
</evidence>
<dbReference type="InterPro" id="IPR002781">
    <property type="entry name" value="TM_pro_TauE-like"/>
</dbReference>
<evidence type="ECO:0000256" key="1">
    <source>
        <dbReference type="ARBA" id="ARBA00004651"/>
    </source>
</evidence>
<feature type="transmembrane region" description="Helical" evidence="8">
    <location>
        <begin position="77"/>
        <end position="96"/>
    </location>
</feature>
<comment type="caution">
    <text evidence="9">The sequence shown here is derived from an EMBL/GenBank/DDBJ whole genome shotgun (WGS) entry which is preliminary data.</text>
</comment>
<proteinExistence type="inferred from homology"/>
<dbReference type="PANTHER" id="PTHR30269:SF0">
    <property type="entry name" value="MEMBRANE TRANSPORTER PROTEIN YFCA-RELATED"/>
    <property type="match status" value="1"/>
</dbReference>
<keyword evidence="5 8" id="KW-0812">Transmembrane</keyword>
<evidence type="ECO:0000256" key="8">
    <source>
        <dbReference type="RuleBase" id="RU363041"/>
    </source>
</evidence>
<keyword evidence="3" id="KW-0813">Transport</keyword>
<name>A0A0A2DGG3_9CORY</name>
<evidence type="ECO:0000256" key="3">
    <source>
        <dbReference type="ARBA" id="ARBA00022448"/>
    </source>
</evidence>
<accession>A0A0A2DGG3</accession>
<feature type="transmembrane region" description="Helical" evidence="8">
    <location>
        <begin position="237"/>
        <end position="255"/>
    </location>
</feature>
<evidence type="ECO:0000256" key="6">
    <source>
        <dbReference type="ARBA" id="ARBA00022989"/>
    </source>
</evidence>
<evidence type="ECO:0000256" key="2">
    <source>
        <dbReference type="ARBA" id="ARBA00009142"/>
    </source>
</evidence>